<sequence>MFNPTMPYRNAGRCGLKLSSLSLGGWTTFGGTVKDFTSVRSILRLAYEAGINFFDIADIYAKGESERIMGGALKDFPRHELVISSKVFWPMSDDINDRGLSRKHILESVNKSLQRIGTDYLDIYFCHRYDPETPVEETVRIMDDLIHHGKILYWGTSEWTAEQIQEAMDVCDQGGYYRPQIEQPQYSLLAREKFEDNVRPKAQEHGMGLVTWSPLASGMLTGKYDNGISEGRLSRIDWLRETFYTEQNLERVRNMKALADELECTRGQLALAWLLNQPGMTSVILGATSIEQLQENLSCLKVPMTEDVDKALKKLFSYS</sequence>
<evidence type="ECO:0000256" key="1">
    <source>
        <dbReference type="ARBA" id="ARBA00006515"/>
    </source>
</evidence>
<name>A0A150WVP1_BDEBC</name>
<evidence type="ECO:0000256" key="3">
    <source>
        <dbReference type="ARBA" id="ARBA00023002"/>
    </source>
</evidence>
<keyword evidence="2" id="KW-0521">NADP</keyword>
<dbReference type="PANTHER" id="PTHR43150">
    <property type="entry name" value="HYPERKINETIC, ISOFORM M"/>
    <property type="match status" value="1"/>
</dbReference>
<dbReference type="CDD" id="cd19074">
    <property type="entry name" value="Aldo_ket_red_shaker-like"/>
    <property type="match status" value="1"/>
</dbReference>
<dbReference type="InterPro" id="IPR005399">
    <property type="entry name" value="K_chnl_volt-dep_bsu_KCNAB-rel"/>
</dbReference>
<dbReference type="AlphaFoldDB" id="A0A150WVP1"/>
<dbReference type="EMBL" id="LUKF01000001">
    <property type="protein sequence ID" value="KYG70513.1"/>
    <property type="molecule type" value="Genomic_DNA"/>
</dbReference>
<dbReference type="InterPro" id="IPR023210">
    <property type="entry name" value="NADP_OxRdtase_dom"/>
</dbReference>
<comment type="similarity">
    <text evidence="1">Belongs to the shaker potassium channel beta subunit family.</text>
</comment>
<evidence type="ECO:0000256" key="2">
    <source>
        <dbReference type="ARBA" id="ARBA00022857"/>
    </source>
</evidence>
<keyword evidence="5" id="KW-0407">Ion channel</keyword>
<dbReference type="PRINTS" id="PR01577">
    <property type="entry name" value="KCNABCHANNEL"/>
</dbReference>
<gene>
    <name evidence="5" type="ORF">AZI85_00775</name>
</gene>
<keyword evidence="3" id="KW-0560">Oxidoreductase</keyword>
<dbReference type="GO" id="GO:0016491">
    <property type="term" value="F:oxidoreductase activity"/>
    <property type="evidence" value="ECO:0007669"/>
    <property type="project" value="UniProtKB-KW"/>
</dbReference>
<evidence type="ECO:0000259" key="4">
    <source>
        <dbReference type="Pfam" id="PF00248"/>
    </source>
</evidence>
<dbReference type="RefSeq" id="WP_063242296.1">
    <property type="nucleotide sequence ID" value="NZ_LUKF01000001.1"/>
</dbReference>
<dbReference type="GO" id="GO:0034220">
    <property type="term" value="P:monoatomic ion transmembrane transport"/>
    <property type="evidence" value="ECO:0007669"/>
    <property type="project" value="UniProtKB-KW"/>
</dbReference>
<keyword evidence="5" id="KW-0406">Ion transport</keyword>
<dbReference type="FunFam" id="3.20.20.100:FF:000004">
    <property type="entry name" value="Oxidoreductase, aldo/keto reductase"/>
    <property type="match status" value="1"/>
</dbReference>
<evidence type="ECO:0000313" key="6">
    <source>
        <dbReference type="Proteomes" id="UP000075391"/>
    </source>
</evidence>
<protein>
    <submittedName>
        <fullName evidence="5">Voltage-gated potassium channel</fullName>
    </submittedName>
</protein>
<keyword evidence="5" id="KW-0813">Transport</keyword>
<proteinExistence type="inferred from homology"/>
<reference evidence="5 6" key="1">
    <citation type="submission" date="2016-03" db="EMBL/GenBank/DDBJ databases">
        <authorList>
            <person name="Ploux O."/>
        </authorList>
    </citation>
    <scope>NUCLEOTIDE SEQUENCE [LARGE SCALE GENOMIC DNA]</scope>
    <source>
        <strain evidence="5 6">BER2</strain>
    </source>
</reference>
<dbReference type="OrthoDB" id="5289373at2"/>
<dbReference type="Gene3D" id="3.20.20.100">
    <property type="entry name" value="NADP-dependent oxidoreductase domain"/>
    <property type="match status" value="1"/>
</dbReference>
<evidence type="ECO:0000313" key="5">
    <source>
        <dbReference type="EMBL" id="KYG70513.1"/>
    </source>
</evidence>
<accession>A0A150WVP1</accession>
<dbReference type="Pfam" id="PF00248">
    <property type="entry name" value="Aldo_ket_red"/>
    <property type="match status" value="1"/>
</dbReference>
<organism evidence="5 6">
    <name type="scientific">Bdellovibrio bacteriovorus</name>
    <dbReference type="NCBI Taxonomy" id="959"/>
    <lineage>
        <taxon>Bacteria</taxon>
        <taxon>Pseudomonadati</taxon>
        <taxon>Bdellovibrionota</taxon>
        <taxon>Bdellovibrionia</taxon>
        <taxon>Bdellovibrionales</taxon>
        <taxon>Pseudobdellovibrionaceae</taxon>
        <taxon>Bdellovibrio</taxon>
    </lineage>
</organism>
<feature type="domain" description="NADP-dependent oxidoreductase" evidence="4">
    <location>
        <begin position="21"/>
        <end position="314"/>
    </location>
</feature>
<comment type="caution">
    <text evidence="5">The sequence shown here is derived from an EMBL/GenBank/DDBJ whole genome shotgun (WGS) entry which is preliminary data.</text>
</comment>
<dbReference type="Proteomes" id="UP000075391">
    <property type="component" value="Unassembled WGS sequence"/>
</dbReference>
<dbReference type="SUPFAM" id="SSF51430">
    <property type="entry name" value="NAD(P)-linked oxidoreductase"/>
    <property type="match status" value="1"/>
</dbReference>
<dbReference type="InterPro" id="IPR036812">
    <property type="entry name" value="NAD(P)_OxRdtase_dom_sf"/>
</dbReference>
<dbReference type="GO" id="GO:0005829">
    <property type="term" value="C:cytosol"/>
    <property type="evidence" value="ECO:0007669"/>
    <property type="project" value="UniProtKB-ARBA"/>
</dbReference>
<dbReference type="PANTHER" id="PTHR43150:SF2">
    <property type="entry name" value="HYPERKINETIC, ISOFORM M"/>
    <property type="match status" value="1"/>
</dbReference>